<dbReference type="CDD" id="cd08204">
    <property type="entry name" value="ArfGap"/>
    <property type="match status" value="1"/>
</dbReference>
<protein>
    <submittedName>
        <fullName evidence="7">Arf GTPase activating protein</fullName>
    </submittedName>
</protein>
<dbReference type="Proteomes" id="UP000269721">
    <property type="component" value="Unassembled WGS sequence"/>
</dbReference>
<feature type="domain" description="Arf-GAP" evidence="6">
    <location>
        <begin position="18"/>
        <end position="111"/>
    </location>
</feature>
<dbReference type="Pfam" id="PF01412">
    <property type="entry name" value="ArfGap"/>
    <property type="match status" value="1"/>
</dbReference>
<evidence type="ECO:0000259" key="6">
    <source>
        <dbReference type="PROSITE" id="PS50115"/>
    </source>
</evidence>
<keyword evidence="2" id="KW-0479">Metal-binding</keyword>
<evidence type="ECO:0000256" key="3">
    <source>
        <dbReference type="ARBA" id="ARBA00022771"/>
    </source>
</evidence>
<dbReference type="EMBL" id="KZ995605">
    <property type="protein sequence ID" value="RKO90336.1"/>
    <property type="molecule type" value="Genomic_DNA"/>
</dbReference>
<keyword evidence="8" id="KW-1185">Reference proteome</keyword>
<dbReference type="GO" id="GO:0005096">
    <property type="term" value="F:GTPase activator activity"/>
    <property type="evidence" value="ECO:0007669"/>
    <property type="project" value="UniProtKB-KW"/>
</dbReference>
<evidence type="ECO:0000313" key="8">
    <source>
        <dbReference type="Proteomes" id="UP000269721"/>
    </source>
</evidence>
<evidence type="ECO:0000256" key="5">
    <source>
        <dbReference type="PROSITE-ProRule" id="PRU00288"/>
    </source>
</evidence>
<dbReference type="OrthoDB" id="10266696at2759"/>
<dbReference type="PROSITE" id="PS50115">
    <property type="entry name" value="ARFGAP"/>
    <property type="match status" value="1"/>
</dbReference>
<accession>A0A4P9WIE9</accession>
<name>A0A4P9WIE9_9FUNG</name>
<dbReference type="InterPro" id="IPR038508">
    <property type="entry name" value="ArfGAP_dom_sf"/>
</dbReference>
<proteinExistence type="predicted"/>
<organism evidence="7 8">
    <name type="scientific">Blyttiomyces helicus</name>
    <dbReference type="NCBI Taxonomy" id="388810"/>
    <lineage>
        <taxon>Eukaryota</taxon>
        <taxon>Fungi</taxon>
        <taxon>Fungi incertae sedis</taxon>
        <taxon>Chytridiomycota</taxon>
        <taxon>Chytridiomycota incertae sedis</taxon>
        <taxon>Chytridiomycetes</taxon>
        <taxon>Chytridiomycetes incertae sedis</taxon>
        <taxon>Blyttiomyces</taxon>
    </lineage>
</organism>
<dbReference type="SMART" id="SM00105">
    <property type="entry name" value="ArfGap"/>
    <property type="match status" value="1"/>
</dbReference>
<dbReference type="SUPFAM" id="SSF57863">
    <property type="entry name" value="ArfGap/RecO-like zinc finger"/>
    <property type="match status" value="1"/>
</dbReference>
<dbReference type="GO" id="GO:0008270">
    <property type="term" value="F:zinc ion binding"/>
    <property type="evidence" value="ECO:0007669"/>
    <property type="project" value="UniProtKB-KW"/>
</dbReference>
<dbReference type="AlphaFoldDB" id="A0A4P9WIE9"/>
<keyword evidence="3 5" id="KW-0863">Zinc-finger</keyword>
<keyword evidence="1" id="KW-0343">GTPase activation</keyword>
<sequence length="111" mass="12872">MSTRAERSADKSLNDRHTKILKELMARVDNRRCADCRKKDPRWASWNLGIFVCIRCSGVHRSMGTHISKVKSADLDSWTPEQIANMVRWGNGKANQYWEYDLPPQIDPPEK</sequence>
<dbReference type="Gene3D" id="1.10.220.150">
    <property type="entry name" value="Arf GTPase activating protein"/>
    <property type="match status" value="1"/>
</dbReference>
<dbReference type="InterPro" id="IPR044520">
    <property type="entry name" value="ARF_GAP_AGD5/15"/>
</dbReference>
<dbReference type="FunFam" id="1.10.220.150:FF:000009">
    <property type="entry name" value="stromal membrane-associated protein 1 isoform X1"/>
    <property type="match status" value="1"/>
</dbReference>
<evidence type="ECO:0000256" key="4">
    <source>
        <dbReference type="ARBA" id="ARBA00022833"/>
    </source>
</evidence>
<dbReference type="PRINTS" id="PR00405">
    <property type="entry name" value="REVINTRACTNG"/>
</dbReference>
<keyword evidence="4" id="KW-0862">Zinc</keyword>
<reference evidence="8" key="1">
    <citation type="journal article" date="2018" name="Nat. Microbiol.">
        <title>Leveraging single-cell genomics to expand the fungal tree of life.</title>
        <authorList>
            <person name="Ahrendt S.R."/>
            <person name="Quandt C.A."/>
            <person name="Ciobanu D."/>
            <person name="Clum A."/>
            <person name="Salamov A."/>
            <person name="Andreopoulos B."/>
            <person name="Cheng J.F."/>
            <person name="Woyke T."/>
            <person name="Pelin A."/>
            <person name="Henrissat B."/>
            <person name="Reynolds N.K."/>
            <person name="Benny G.L."/>
            <person name="Smith M.E."/>
            <person name="James T.Y."/>
            <person name="Grigoriev I.V."/>
        </authorList>
    </citation>
    <scope>NUCLEOTIDE SEQUENCE [LARGE SCALE GENOMIC DNA]</scope>
</reference>
<dbReference type="PANTHER" id="PTHR46419:SF2">
    <property type="entry name" value="ADP-RIBOSYLATION FACTOR GTPASE-ACTIVATING PROTEIN AGD5"/>
    <property type="match status" value="1"/>
</dbReference>
<evidence type="ECO:0000256" key="1">
    <source>
        <dbReference type="ARBA" id="ARBA00022468"/>
    </source>
</evidence>
<dbReference type="InterPro" id="IPR037278">
    <property type="entry name" value="ARFGAP/RecO"/>
</dbReference>
<evidence type="ECO:0000313" key="7">
    <source>
        <dbReference type="EMBL" id="RKO90336.1"/>
    </source>
</evidence>
<gene>
    <name evidence="7" type="ORF">BDK51DRAFT_24952</name>
</gene>
<dbReference type="PANTHER" id="PTHR46419">
    <property type="entry name" value="ADP-RIBOSYLATION FACTOR GTPASE-ACTIVATING PROTEIN AGD5"/>
    <property type="match status" value="1"/>
</dbReference>
<evidence type="ECO:0000256" key="2">
    <source>
        <dbReference type="ARBA" id="ARBA00022723"/>
    </source>
</evidence>
<dbReference type="InterPro" id="IPR001164">
    <property type="entry name" value="ArfGAP_dom"/>
</dbReference>